<evidence type="ECO:0000313" key="3">
    <source>
        <dbReference type="Proteomes" id="UP000727907"/>
    </source>
</evidence>
<evidence type="ECO:0000256" key="1">
    <source>
        <dbReference type="SAM" id="SignalP"/>
    </source>
</evidence>
<feature type="signal peptide" evidence="1">
    <location>
        <begin position="1"/>
        <end position="27"/>
    </location>
</feature>
<sequence>MRALQQIVRTALAPLALTMAVAGPVLAEGAGWTAERDVEAPSYAYVEPRRSDLNIDTVVLACEPADDRRVLQLQLYLVNDGPLIPANATENRLKTDPRAEISIDGKVFPVELLFAGDHVVLADETDKMFPRLSERLLDALEEGRLMSLRFDLVAEPGGQPAAFDGEAVVELRDAGSGSTVAAVRRCGAKADLQSAALDARQR</sequence>
<keyword evidence="1" id="KW-0732">Signal</keyword>
<reference evidence="2 3" key="1">
    <citation type="submission" date="2021-06" db="EMBL/GenBank/DDBJ databases">
        <authorList>
            <person name="Lee D.H."/>
        </authorList>
    </citation>
    <scope>NUCLEOTIDE SEQUENCE [LARGE SCALE GENOMIC DNA]</scope>
    <source>
        <strain evidence="2 3">MMS21-HV4-11</strain>
    </source>
</reference>
<feature type="chain" id="PRO_5046194362" evidence="1">
    <location>
        <begin position="28"/>
        <end position="202"/>
    </location>
</feature>
<organism evidence="2 3">
    <name type="scientific">Reyranella humidisoli</name>
    <dbReference type="NCBI Taxonomy" id="2849149"/>
    <lineage>
        <taxon>Bacteria</taxon>
        <taxon>Pseudomonadati</taxon>
        <taxon>Pseudomonadota</taxon>
        <taxon>Alphaproteobacteria</taxon>
        <taxon>Hyphomicrobiales</taxon>
        <taxon>Reyranellaceae</taxon>
        <taxon>Reyranella</taxon>
    </lineage>
</organism>
<name>A0ABS6IK84_9HYPH</name>
<comment type="caution">
    <text evidence="2">The sequence shown here is derived from an EMBL/GenBank/DDBJ whole genome shotgun (WGS) entry which is preliminary data.</text>
</comment>
<keyword evidence="3" id="KW-1185">Reference proteome</keyword>
<protein>
    <submittedName>
        <fullName evidence="2">Uncharacterized protein</fullName>
    </submittedName>
</protein>
<dbReference type="RefSeq" id="WP_216960655.1">
    <property type="nucleotide sequence ID" value="NZ_JAHOPB010000001.1"/>
</dbReference>
<gene>
    <name evidence="2" type="ORF">KQ910_13035</name>
</gene>
<dbReference type="EMBL" id="JAHOPB010000001">
    <property type="protein sequence ID" value="MBU8874693.1"/>
    <property type="molecule type" value="Genomic_DNA"/>
</dbReference>
<accession>A0ABS6IK84</accession>
<dbReference type="Proteomes" id="UP000727907">
    <property type="component" value="Unassembled WGS sequence"/>
</dbReference>
<proteinExistence type="predicted"/>
<evidence type="ECO:0000313" key="2">
    <source>
        <dbReference type="EMBL" id="MBU8874693.1"/>
    </source>
</evidence>